<sequence>MNNEEKLCSCGYPVCEPCAYARGRQDERQDVQAYLALLGQEQRIGSVLFLWVRSLQDALKEGKHLLS</sequence>
<protein>
    <submittedName>
        <fullName evidence="1">Uncharacterized protein</fullName>
    </submittedName>
</protein>
<proteinExistence type="predicted"/>
<organism evidence="1">
    <name type="scientific">marine sediment metagenome</name>
    <dbReference type="NCBI Taxonomy" id="412755"/>
    <lineage>
        <taxon>unclassified sequences</taxon>
        <taxon>metagenomes</taxon>
        <taxon>ecological metagenomes</taxon>
    </lineage>
</organism>
<dbReference type="EMBL" id="LAZR01000459">
    <property type="protein sequence ID" value="KKN68063.1"/>
    <property type="molecule type" value="Genomic_DNA"/>
</dbReference>
<comment type="caution">
    <text evidence="1">The sequence shown here is derived from an EMBL/GenBank/DDBJ whole genome shotgun (WGS) entry which is preliminary data.</text>
</comment>
<dbReference type="AlphaFoldDB" id="A0A0F9VQJ9"/>
<reference evidence="1" key="1">
    <citation type="journal article" date="2015" name="Nature">
        <title>Complex archaea that bridge the gap between prokaryotes and eukaryotes.</title>
        <authorList>
            <person name="Spang A."/>
            <person name="Saw J.H."/>
            <person name="Jorgensen S.L."/>
            <person name="Zaremba-Niedzwiedzka K."/>
            <person name="Martijn J."/>
            <person name="Lind A.E."/>
            <person name="van Eijk R."/>
            <person name="Schleper C."/>
            <person name="Guy L."/>
            <person name="Ettema T.J."/>
        </authorList>
    </citation>
    <scope>NUCLEOTIDE SEQUENCE</scope>
</reference>
<evidence type="ECO:0000313" key="1">
    <source>
        <dbReference type="EMBL" id="KKN68063.1"/>
    </source>
</evidence>
<name>A0A0F9VQJ9_9ZZZZ</name>
<gene>
    <name evidence="1" type="ORF">LCGC14_0455170</name>
</gene>
<accession>A0A0F9VQJ9</accession>